<comment type="caution">
    <text evidence="1">The sequence shown here is derived from an EMBL/GenBank/DDBJ whole genome shotgun (WGS) entry which is preliminary data.</text>
</comment>
<protein>
    <submittedName>
        <fullName evidence="1">Uncharacterized protein</fullName>
    </submittedName>
</protein>
<sequence>MKRYLFLITSLYFLLNCGDLRIEWLNEFCPAGKGDYEIIDIAGFLEKYYITGSYTLNSTTSAIFAEYNGRGKTRWIKLYENKNLLSSQGRKILITKEYSLNDELVIYQLIDGIDEDGNYHLLLLRYDSLGRITGEKEVKKSVNKIAADLMMDEQNNLFIVGQESTDKIFINKYLPSGEEIFKKEYPLQTPINDCKSLITKNREIILAGIEQKNKNVCYIKFDDSGEFKKLIEYQNEKEETTLCDFKTDHLGNVYLTGITHGENSTLDWLILVYDSKDSLLWLKEHNRAQCDDIPFGTVIDDSLNLFVAGYCVDQSGKKEIALIKYNKNGEILKEEITKISDDSAPPLFFNSDILEHAKKRMVNHLYITALADNKIILIRYNHDGRFVRCYRFLLNKKRYRAIAQEGPILVLANIEGKKTVNYLSKFGRFEILGISRWD</sequence>
<proteinExistence type="predicted"/>
<gene>
    <name evidence="1" type="ORF">ENV60_08485</name>
</gene>
<name>A0A7C4XFU5_UNCW3</name>
<dbReference type="EMBL" id="DTGZ01000159">
    <property type="protein sequence ID" value="HGV98315.1"/>
    <property type="molecule type" value="Genomic_DNA"/>
</dbReference>
<dbReference type="PANTHER" id="PTHR42754">
    <property type="entry name" value="ENDOGLUCANASE"/>
    <property type="match status" value="1"/>
</dbReference>
<reference evidence="1" key="1">
    <citation type="journal article" date="2020" name="mSystems">
        <title>Genome- and Community-Level Interaction Insights into Carbon Utilization and Element Cycling Functions of Hydrothermarchaeota in Hydrothermal Sediment.</title>
        <authorList>
            <person name="Zhou Z."/>
            <person name="Liu Y."/>
            <person name="Xu W."/>
            <person name="Pan J."/>
            <person name="Luo Z.H."/>
            <person name="Li M."/>
        </authorList>
    </citation>
    <scope>NUCLEOTIDE SEQUENCE [LARGE SCALE GENOMIC DNA]</scope>
    <source>
        <strain evidence="1">SpSt-774</strain>
    </source>
</reference>
<organism evidence="1">
    <name type="scientific">candidate division WOR-3 bacterium</name>
    <dbReference type="NCBI Taxonomy" id="2052148"/>
    <lineage>
        <taxon>Bacteria</taxon>
        <taxon>Bacteria division WOR-3</taxon>
    </lineage>
</organism>
<evidence type="ECO:0000313" key="1">
    <source>
        <dbReference type="EMBL" id="HGV98315.1"/>
    </source>
</evidence>
<dbReference type="AlphaFoldDB" id="A0A7C4XFU5"/>
<accession>A0A7C4XFU5</accession>
<dbReference type="PANTHER" id="PTHR42754:SF1">
    <property type="entry name" value="LIPOPROTEIN"/>
    <property type="match status" value="1"/>
</dbReference>